<keyword evidence="4 9" id="KW-1003">Cell membrane</keyword>
<dbReference type="InterPro" id="IPR013525">
    <property type="entry name" value="ABC2_TM"/>
</dbReference>
<dbReference type="RefSeq" id="WP_089233834.1">
    <property type="nucleotide sequence ID" value="NZ_FZOY01000005.1"/>
</dbReference>
<keyword evidence="13" id="KW-1185">Reference proteome</keyword>
<evidence type="ECO:0000256" key="3">
    <source>
        <dbReference type="ARBA" id="ARBA00022448"/>
    </source>
</evidence>
<feature type="transmembrane region" description="Helical" evidence="9">
    <location>
        <begin position="161"/>
        <end position="184"/>
    </location>
</feature>
<dbReference type="GO" id="GO:0140359">
    <property type="term" value="F:ABC-type transporter activity"/>
    <property type="evidence" value="ECO:0007669"/>
    <property type="project" value="InterPro"/>
</dbReference>
<evidence type="ECO:0000256" key="6">
    <source>
        <dbReference type="ARBA" id="ARBA00022692"/>
    </source>
</evidence>
<evidence type="ECO:0000256" key="5">
    <source>
        <dbReference type="ARBA" id="ARBA00022519"/>
    </source>
</evidence>
<proteinExistence type="inferred from homology"/>
<feature type="transmembrane region" description="Helical" evidence="9">
    <location>
        <begin position="81"/>
        <end position="102"/>
    </location>
</feature>
<name>A0A239JFL3_9RHOB</name>
<keyword evidence="6 9" id="KW-0812">Transmembrane</keyword>
<feature type="compositionally biased region" description="Polar residues" evidence="10">
    <location>
        <begin position="1"/>
        <end position="11"/>
    </location>
</feature>
<protein>
    <recommendedName>
        <fullName evidence="9">Transport permease protein</fullName>
    </recommendedName>
</protein>
<keyword evidence="8 9" id="KW-0472">Membrane</keyword>
<dbReference type="PROSITE" id="PS51012">
    <property type="entry name" value="ABC_TM2"/>
    <property type="match status" value="1"/>
</dbReference>
<dbReference type="AlphaFoldDB" id="A0A239JFL3"/>
<evidence type="ECO:0000256" key="10">
    <source>
        <dbReference type="SAM" id="MobiDB-lite"/>
    </source>
</evidence>
<evidence type="ECO:0000259" key="11">
    <source>
        <dbReference type="PROSITE" id="PS51012"/>
    </source>
</evidence>
<dbReference type="PANTHER" id="PTHR30413:SF8">
    <property type="entry name" value="TRANSPORT PERMEASE PROTEIN"/>
    <property type="match status" value="1"/>
</dbReference>
<sequence>MTDTSPDTSSLILKPASRPRPFKTPRTVLALMMREMQTTYGRSPGGYIWAILEPVGAIAMFTLVIAVGLKIRTPSLGSNFPLFYATGFLPFALAMSTARKISSSLRYSRSLLQYPGVQFTDAIIARFLLNFLTQLMVFFILMAGIHILFNLSTIRDVPAIALSLGLAAIFGLGIGTMNAFLFSISPLWDSAWGILTRPLLLLSCVLYIFEEVPWQYQDMLWYNPLVHIIGLMRRGFFATYDATYASPIYVLGLAMVFLVLGLLFLYRFHRDILNR</sequence>
<evidence type="ECO:0000256" key="1">
    <source>
        <dbReference type="ARBA" id="ARBA00004429"/>
    </source>
</evidence>
<dbReference type="OrthoDB" id="8479094at2"/>
<feature type="transmembrane region" description="Helical" evidence="9">
    <location>
        <begin position="46"/>
        <end position="69"/>
    </location>
</feature>
<evidence type="ECO:0000313" key="12">
    <source>
        <dbReference type="EMBL" id="SNT04826.1"/>
    </source>
</evidence>
<evidence type="ECO:0000256" key="2">
    <source>
        <dbReference type="ARBA" id="ARBA00007783"/>
    </source>
</evidence>
<comment type="similarity">
    <text evidence="2 9">Belongs to the ABC-2 integral membrane protein family.</text>
</comment>
<dbReference type="GO" id="GO:0015920">
    <property type="term" value="P:lipopolysaccharide transport"/>
    <property type="evidence" value="ECO:0007669"/>
    <property type="project" value="TreeGrafter"/>
</dbReference>
<organism evidence="12 13">
    <name type="scientific">Tropicimonas sediminicola</name>
    <dbReference type="NCBI Taxonomy" id="1031541"/>
    <lineage>
        <taxon>Bacteria</taxon>
        <taxon>Pseudomonadati</taxon>
        <taxon>Pseudomonadota</taxon>
        <taxon>Alphaproteobacteria</taxon>
        <taxon>Rhodobacterales</taxon>
        <taxon>Roseobacteraceae</taxon>
        <taxon>Tropicimonas</taxon>
    </lineage>
</organism>
<evidence type="ECO:0000256" key="4">
    <source>
        <dbReference type="ARBA" id="ARBA00022475"/>
    </source>
</evidence>
<evidence type="ECO:0000256" key="9">
    <source>
        <dbReference type="RuleBase" id="RU361157"/>
    </source>
</evidence>
<keyword evidence="3 9" id="KW-0813">Transport</keyword>
<dbReference type="InterPro" id="IPR047817">
    <property type="entry name" value="ABC2_TM_bact-type"/>
</dbReference>
<reference evidence="12 13" key="1">
    <citation type="submission" date="2017-06" db="EMBL/GenBank/DDBJ databases">
        <authorList>
            <person name="Kim H.J."/>
            <person name="Triplett B.A."/>
        </authorList>
    </citation>
    <scope>NUCLEOTIDE SEQUENCE [LARGE SCALE GENOMIC DNA]</scope>
    <source>
        <strain evidence="12 13">DSM 29339</strain>
    </source>
</reference>
<comment type="caution">
    <text evidence="9">Lacks conserved residue(s) required for the propagation of feature annotation.</text>
</comment>
<dbReference type="EMBL" id="FZOY01000005">
    <property type="protein sequence ID" value="SNT04826.1"/>
    <property type="molecule type" value="Genomic_DNA"/>
</dbReference>
<keyword evidence="5" id="KW-0997">Cell inner membrane</keyword>
<dbReference type="GO" id="GO:0005886">
    <property type="term" value="C:plasma membrane"/>
    <property type="evidence" value="ECO:0007669"/>
    <property type="project" value="UniProtKB-SubCell"/>
</dbReference>
<dbReference type="PANTHER" id="PTHR30413">
    <property type="entry name" value="INNER MEMBRANE TRANSPORT PERMEASE"/>
    <property type="match status" value="1"/>
</dbReference>
<feature type="transmembrane region" description="Helical" evidence="9">
    <location>
        <begin position="246"/>
        <end position="266"/>
    </location>
</feature>
<dbReference type="Pfam" id="PF01061">
    <property type="entry name" value="ABC2_membrane"/>
    <property type="match status" value="1"/>
</dbReference>
<evidence type="ECO:0000256" key="8">
    <source>
        <dbReference type="ARBA" id="ARBA00023136"/>
    </source>
</evidence>
<feature type="domain" description="ABC transmembrane type-2" evidence="11">
    <location>
        <begin position="45"/>
        <end position="268"/>
    </location>
</feature>
<dbReference type="Proteomes" id="UP000198426">
    <property type="component" value="Unassembled WGS sequence"/>
</dbReference>
<accession>A0A239JFL3</accession>
<feature type="transmembrane region" description="Helical" evidence="9">
    <location>
        <begin position="122"/>
        <end position="149"/>
    </location>
</feature>
<evidence type="ECO:0000313" key="13">
    <source>
        <dbReference type="Proteomes" id="UP000198426"/>
    </source>
</evidence>
<keyword evidence="7 9" id="KW-1133">Transmembrane helix</keyword>
<gene>
    <name evidence="12" type="ORF">SAMN05421757_105265</name>
</gene>
<comment type="subcellular location">
    <subcellularLocation>
        <location evidence="1 9">Cell inner membrane</location>
        <topology evidence="1 9">Multi-pass membrane protein</topology>
    </subcellularLocation>
</comment>
<evidence type="ECO:0000256" key="7">
    <source>
        <dbReference type="ARBA" id="ARBA00022989"/>
    </source>
</evidence>
<feature type="region of interest" description="Disordered" evidence="10">
    <location>
        <begin position="1"/>
        <end position="20"/>
    </location>
</feature>